<feature type="domain" description="SH3b" evidence="3">
    <location>
        <begin position="175"/>
        <end position="237"/>
    </location>
</feature>
<dbReference type="EMBL" id="NOJY02000021">
    <property type="protein sequence ID" value="RDY26739.1"/>
    <property type="molecule type" value="Genomic_DNA"/>
</dbReference>
<feature type="domain" description="SH3b" evidence="3">
    <location>
        <begin position="36"/>
        <end position="99"/>
    </location>
</feature>
<feature type="domain" description="SH3b" evidence="3">
    <location>
        <begin position="331"/>
        <end position="393"/>
    </location>
</feature>
<dbReference type="SMART" id="SM00047">
    <property type="entry name" value="LYZ2"/>
    <property type="match status" value="1"/>
</dbReference>
<dbReference type="SMART" id="SM00287">
    <property type="entry name" value="SH3b"/>
    <property type="match status" value="6"/>
</dbReference>
<feature type="region of interest" description="Disordered" evidence="1">
    <location>
        <begin position="392"/>
        <end position="414"/>
    </location>
</feature>
<proteinExistence type="predicted"/>
<feature type="domain" description="SH3b" evidence="3">
    <location>
        <begin position="412"/>
        <end position="474"/>
    </location>
</feature>
<evidence type="ECO:0000313" key="4">
    <source>
        <dbReference type="EMBL" id="RDY26739.1"/>
    </source>
</evidence>
<accession>A0A371J1T3</accession>
<dbReference type="PANTHER" id="PTHR34408">
    <property type="entry name" value="FAMILY PROTEIN, PUTATIVE-RELATED"/>
    <property type="match status" value="1"/>
</dbReference>
<sequence>MLMNVNLKGEMRLKKKIALATLAILPMTATSAHASGETGIVTATSLNVRNGASTSHTVLFTVKKNDKVDITSSSNGWYKIKTSAGKEGWASATYISKTGSSSDTSSSTIKQVSVDRLNMRSGASTSYRVITVLTKGTNVEVMSESNGWSKVKHDGRIGYVSTEYIKAVNTDSTNTVTKKVNTNNLNVRSGPSTSYSVIGKLQTGAKVEVISESNGWSKIKHSGREAYVSSMYLDNIGGSTTPETPDNKPEEIKETKVVNTNNLNVRSGPSTSNSKIGTLAKGTKVGVISESNGWSKIDYNGKEAYVSSQYLDKISTTPEQPEKPETPEETKETKVVNTSSLNVRSGPSTSSSKIGSLAKGSKVEVLSESNGWSKINYNGKDAYVSSQYLDKVGTTPEQPEQPETPETPEETKEMKVVNTSSLNVRSGPSTSSQKLGSLTMGTKVEVLSESNGWSKINYNGKEAYVSSQYLSKDNGSTGGGSNVGGTENVNGATINYKGLNYTLASHVDKQMDRVSQGGNVIDSSKPRSVDAAVQSMEAAQARGFIKADRSDIEYFLNPANFTKSSKGMMQFLRLDSYKGGITADELNSYFNSLGVGSQGTNVFHGQGQSFINAAQKHNIDLAYLVSHAMWETGYGKSVLAQGQTITSYKGQPLDKPTKVYNFFGIGAIDQSANVSGAEAAYSNGWTSVEATIDGSAQWIAQNYIKSSKYNQNTIYKMKWNYDYTWHQYATDVNWCNGISGIMNKIITMYDTGNNLVFEVPQYK</sequence>
<dbReference type="GO" id="GO:0004040">
    <property type="term" value="F:amidase activity"/>
    <property type="evidence" value="ECO:0007669"/>
    <property type="project" value="InterPro"/>
</dbReference>
<feature type="compositionally biased region" description="Low complexity" evidence="1">
    <location>
        <begin position="345"/>
        <end position="356"/>
    </location>
</feature>
<feature type="compositionally biased region" description="Basic and acidic residues" evidence="1">
    <location>
        <begin position="320"/>
        <end position="334"/>
    </location>
</feature>
<evidence type="ECO:0000259" key="3">
    <source>
        <dbReference type="PROSITE" id="PS51781"/>
    </source>
</evidence>
<dbReference type="InterPro" id="IPR003646">
    <property type="entry name" value="SH3-like_bac-type"/>
</dbReference>
<dbReference type="Pfam" id="PF01832">
    <property type="entry name" value="Glucosaminidase"/>
    <property type="match status" value="1"/>
</dbReference>
<dbReference type="Pfam" id="PF08239">
    <property type="entry name" value="SH3_3"/>
    <property type="match status" value="6"/>
</dbReference>
<dbReference type="PANTHER" id="PTHR34408:SF1">
    <property type="entry name" value="GLYCOSYL HYDROLASE FAMILY 19 DOMAIN-CONTAINING PROTEIN HI_1415"/>
    <property type="match status" value="1"/>
</dbReference>
<dbReference type="Proteomes" id="UP000215694">
    <property type="component" value="Unassembled WGS sequence"/>
</dbReference>
<comment type="caution">
    <text evidence="4">The sequence shown here is derived from an EMBL/GenBank/DDBJ whole genome shotgun (WGS) entry which is preliminary data.</text>
</comment>
<evidence type="ECO:0000256" key="2">
    <source>
        <dbReference type="SAM" id="SignalP"/>
    </source>
</evidence>
<dbReference type="InterPro" id="IPR002901">
    <property type="entry name" value="MGlyc_endo_b_GlcNAc-like_dom"/>
</dbReference>
<dbReference type="AlphaFoldDB" id="A0A371J1T3"/>
<keyword evidence="5" id="KW-1185">Reference proteome</keyword>
<name>A0A371J1T3_9FIRM</name>
<keyword evidence="2" id="KW-0732">Signal</keyword>
<evidence type="ECO:0000313" key="5">
    <source>
        <dbReference type="Proteomes" id="UP000215694"/>
    </source>
</evidence>
<gene>
    <name evidence="4" type="ORF">CHL78_012360</name>
</gene>
<evidence type="ECO:0000256" key="1">
    <source>
        <dbReference type="SAM" id="MobiDB-lite"/>
    </source>
</evidence>
<feature type="signal peptide" evidence="2">
    <location>
        <begin position="1"/>
        <end position="34"/>
    </location>
</feature>
<feature type="chain" id="PRO_5017010524" evidence="2">
    <location>
        <begin position="35"/>
        <end position="763"/>
    </location>
</feature>
<protein>
    <submittedName>
        <fullName evidence="4">Mannosyl-glycoprotein endo-beta-N-acetylglucosamidase</fullName>
    </submittedName>
</protein>
<reference evidence="4 5" key="1">
    <citation type="journal article" date="2017" name="Genome Announc.">
        <title>Draft Genome Sequence of Romboutsia weinsteinii sp. nov. Strain CCRI-19649(T) Isolated from Surface Water.</title>
        <authorList>
            <person name="Maheux A.F."/>
            <person name="Boudreau D.K."/>
            <person name="Berube E."/>
            <person name="Boissinot M."/>
            <person name="Cantin P."/>
            <person name="Raymond F."/>
            <person name="Corbeil J."/>
            <person name="Omar R.F."/>
            <person name="Bergeron M.G."/>
        </authorList>
    </citation>
    <scope>NUCLEOTIDE SEQUENCE [LARGE SCALE GENOMIC DNA]</scope>
    <source>
        <strain evidence="4 5">CCRI-19649</strain>
    </source>
</reference>
<organism evidence="4 5">
    <name type="scientific">Romboutsia weinsteinii</name>
    <dbReference type="NCBI Taxonomy" id="2020949"/>
    <lineage>
        <taxon>Bacteria</taxon>
        <taxon>Bacillati</taxon>
        <taxon>Bacillota</taxon>
        <taxon>Clostridia</taxon>
        <taxon>Peptostreptococcales</taxon>
        <taxon>Peptostreptococcaceae</taxon>
        <taxon>Romboutsia</taxon>
    </lineage>
</organism>
<feature type="domain" description="SH3b" evidence="3">
    <location>
        <begin position="107"/>
        <end position="169"/>
    </location>
</feature>
<feature type="region of interest" description="Disordered" evidence="1">
    <location>
        <begin position="315"/>
        <end position="360"/>
    </location>
</feature>
<dbReference type="PROSITE" id="PS51781">
    <property type="entry name" value="SH3B"/>
    <property type="match status" value="6"/>
</dbReference>
<dbReference type="Gene3D" id="2.30.30.40">
    <property type="entry name" value="SH3 Domains"/>
    <property type="match status" value="6"/>
</dbReference>
<feature type="domain" description="SH3b" evidence="3">
    <location>
        <begin position="253"/>
        <end position="315"/>
    </location>
</feature>
<dbReference type="InterPro" id="IPR052354">
    <property type="entry name" value="Cell_Wall_Dynamics_Protein"/>
</dbReference>
<dbReference type="Gene3D" id="1.10.530.10">
    <property type="match status" value="1"/>
</dbReference>